<comment type="caution">
    <text evidence="3">Lacks conserved residue(s) required for the propagation of feature annotation.</text>
</comment>
<dbReference type="PANTHER" id="PTHR20863:SF76">
    <property type="entry name" value="CARRIER DOMAIN-CONTAINING PROTEIN"/>
    <property type="match status" value="1"/>
</dbReference>
<dbReference type="GO" id="GO:0000036">
    <property type="term" value="F:acyl carrier activity"/>
    <property type="evidence" value="ECO:0007669"/>
    <property type="project" value="UniProtKB-UniRule"/>
</dbReference>
<dbReference type="Pfam" id="PF00550">
    <property type="entry name" value="PP-binding"/>
    <property type="match status" value="1"/>
</dbReference>
<reference evidence="5" key="2">
    <citation type="journal article" date="2021" name="Microorganisms">
        <title>The Ever-Expanding Pseudomonas Genus: Description of 43 New Species and Partition of the Pseudomonas putida Group.</title>
        <authorList>
            <person name="Girard L."/>
            <person name="Lood C."/>
            <person name="Hofte M."/>
            <person name="Vandamme P."/>
            <person name="Rokni-Zadeh H."/>
            <person name="van Noort V."/>
            <person name="Lavigne R."/>
            <person name="De Mot R."/>
        </authorList>
    </citation>
    <scope>NUCLEOTIDE SEQUENCE</scope>
    <source>
        <strain evidence="5">OE 48.2</strain>
    </source>
</reference>
<comment type="PTM">
    <text evidence="3">4'-phosphopantetheine is transferred from CoA to a specific serine of apo-ACP by AcpS. This modification is essential for activity because fatty acids are bound in thioester linkage to the sulfhydryl of the prosthetic group.</text>
</comment>
<keyword evidence="3" id="KW-0963">Cytoplasm</keyword>
<name>A0A9E6TEA6_9PSED</name>
<organism evidence="5 6">
    <name type="scientific">Pseudomonas zeae</name>
    <dbReference type="NCBI Taxonomy" id="2745510"/>
    <lineage>
        <taxon>Bacteria</taxon>
        <taxon>Pseudomonadati</taxon>
        <taxon>Pseudomonadota</taxon>
        <taxon>Gammaproteobacteria</taxon>
        <taxon>Pseudomonadales</taxon>
        <taxon>Pseudomonadaceae</taxon>
        <taxon>Pseudomonas</taxon>
    </lineage>
</organism>
<gene>
    <name evidence="3" type="primary">acpP</name>
    <name evidence="5" type="ORF">HU754_007745</name>
</gene>
<dbReference type="GO" id="GO:0005829">
    <property type="term" value="C:cytosol"/>
    <property type="evidence" value="ECO:0007669"/>
    <property type="project" value="TreeGrafter"/>
</dbReference>
<dbReference type="Proteomes" id="UP000627092">
    <property type="component" value="Chromosome"/>
</dbReference>
<dbReference type="InterPro" id="IPR003231">
    <property type="entry name" value="ACP"/>
</dbReference>
<keyword evidence="2 3" id="KW-0597">Phosphoprotein</keyword>
<reference evidence="5" key="1">
    <citation type="journal article" date="2020" name="Microorganisms">
        <title>Reliable Identification of Environmental Pseudomonas Isolates Using the rpoD Gene.</title>
        <authorList>
            <consortium name="The Broad Institute Genome Sequencing Platform"/>
            <person name="Girard L."/>
            <person name="Lood C."/>
            <person name="Rokni-Zadeh H."/>
            <person name="van Noort V."/>
            <person name="Lavigne R."/>
            <person name="De Mot R."/>
        </authorList>
    </citation>
    <scope>NUCLEOTIDE SEQUENCE</scope>
    <source>
        <strain evidence="5">OE 48.2</strain>
    </source>
</reference>
<keyword evidence="3" id="KW-0444">Lipid biosynthesis</keyword>
<evidence type="ECO:0000313" key="5">
    <source>
        <dbReference type="EMBL" id="QXI14619.1"/>
    </source>
</evidence>
<dbReference type="AlphaFoldDB" id="A0A9E6TEA6"/>
<evidence type="ECO:0000256" key="3">
    <source>
        <dbReference type="HAMAP-Rule" id="MF_01217"/>
    </source>
</evidence>
<accession>A0A9E6TEA6</accession>
<dbReference type="InterPro" id="IPR009081">
    <property type="entry name" value="PP-bd_ACP"/>
</dbReference>
<dbReference type="GO" id="GO:0016020">
    <property type="term" value="C:membrane"/>
    <property type="evidence" value="ECO:0007669"/>
    <property type="project" value="GOC"/>
</dbReference>
<dbReference type="Gene3D" id="1.10.1200.10">
    <property type="entry name" value="ACP-like"/>
    <property type="match status" value="1"/>
</dbReference>
<dbReference type="KEGG" id="pze:HU754_007745"/>
<evidence type="ECO:0000256" key="2">
    <source>
        <dbReference type="ARBA" id="ARBA00022553"/>
    </source>
</evidence>
<dbReference type="HAMAP" id="MF_01217">
    <property type="entry name" value="Acyl_carrier"/>
    <property type="match status" value="1"/>
</dbReference>
<comment type="function">
    <text evidence="3">Carrier of the growing fatty acid chain in fatty acid biosynthesis.</text>
</comment>
<keyword evidence="3" id="KW-0276">Fatty acid metabolism</keyword>
<keyword evidence="1 3" id="KW-0596">Phosphopantetheine</keyword>
<evidence type="ECO:0000259" key="4">
    <source>
        <dbReference type="PROSITE" id="PS50075"/>
    </source>
</evidence>
<proteinExistence type="inferred from homology"/>
<keyword evidence="3" id="KW-0275">Fatty acid biosynthesis</keyword>
<evidence type="ECO:0000313" key="6">
    <source>
        <dbReference type="Proteomes" id="UP000627092"/>
    </source>
</evidence>
<dbReference type="PROSITE" id="PS50075">
    <property type="entry name" value="CARRIER"/>
    <property type="match status" value="1"/>
</dbReference>
<comment type="similarity">
    <text evidence="3">Belongs to the acyl carrier protein (ACP) family.</text>
</comment>
<keyword evidence="3" id="KW-0443">Lipid metabolism</keyword>
<sequence length="81" mass="9019">MDDLEQRVRALVADHLRIDEDQVKNESSFVGDLGMDPVGRVELVNLLGEEFGVSIEDSVAETFTTVQDAIVIVVRYLKANQ</sequence>
<feature type="domain" description="Carrier" evidence="4">
    <location>
        <begin position="2"/>
        <end position="77"/>
    </location>
</feature>
<dbReference type="GO" id="GO:0000035">
    <property type="term" value="F:acyl binding"/>
    <property type="evidence" value="ECO:0007669"/>
    <property type="project" value="TreeGrafter"/>
</dbReference>
<comment type="pathway">
    <text evidence="3">Lipid metabolism; fatty acid biosynthesis.</text>
</comment>
<comment type="subcellular location">
    <subcellularLocation>
        <location evidence="3">Cytoplasm</location>
    </subcellularLocation>
</comment>
<dbReference type="SUPFAM" id="SSF47336">
    <property type="entry name" value="ACP-like"/>
    <property type="match status" value="1"/>
</dbReference>
<dbReference type="GO" id="GO:0009245">
    <property type="term" value="P:lipid A biosynthetic process"/>
    <property type="evidence" value="ECO:0007669"/>
    <property type="project" value="TreeGrafter"/>
</dbReference>
<dbReference type="EMBL" id="CP077090">
    <property type="protein sequence ID" value="QXI14619.1"/>
    <property type="molecule type" value="Genomic_DNA"/>
</dbReference>
<evidence type="ECO:0000256" key="1">
    <source>
        <dbReference type="ARBA" id="ARBA00022450"/>
    </source>
</evidence>
<dbReference type="InterPro" id="IPR036736">
    <property type="entry name" value="ACP-like_sf"/>
</dbReference>
<protein>
    <recommendedName>
        <fullName evidence="3">Acyl carrier protein</fullName>
        <shortName evidence="3">ACP</shortName>
    </recommendedName>
</protein>
<dbReference type="PANTHER" id="PTHR20863">
    <property type="entry name" value="ACYL CARRIER PROTEIN"/>
    <property type="match status" value="1"/>
</dbReference>